<dbReference type="GO" id="GO:0022857">
    <property type="term" value="F:transmembrane transporter activity"/>
    <property type="evidence" value="ECO:0007669"/>
    <property type="project" value="InterPro"/>
</dbReference>
<keyword evidence="3 6" id="KW-0812">Transmembrane</keyword>
<evidence type="ECO:0000259" key="7">
    <source>
        <dbReference type="PROSITE" id="PS50850"/>
    </source>
</evidence>
<feature type="transmembrane region" description="Helical" evidence="6">
    <location>
        <begin position="391"/>
        <end position="413"/>
    </location>
</feature>
<dbReference type="InterPro" id="IPR036259">
    <property type="entry name" value="MFS_trans_sf"/>
</dbReference>
<evidence type="ECO:0000256" key="1">
    <source>
        <dbReference type="ARBA" id="ARBA00004141"/>
    </source>
</evidence>
<dbReference type="InterPro" id="IPR011701">
    <property type="entry name" value="MFS"/>
</dbReference>
<dbReference type="FunFam" id="1.20.1250.20:FF:000057">
    <property type="entry name" value="MFS general substrate transporter"/>
    <property type="match status" value="1"/>
</dbReference>
<dbReference type="Pfam" id="PF07690">
    <property type="entry name" value="MFS_1"/>
    <property type="match status" value="1"/>
</dbReference>
<evidence type="ECO:0000313" key="8">
    <source>
        <dbReference type="EMBL" id="CDS05998.1"/>
    </source>
</evidence>
<feature type="transmembrane region" description="Helical" evidence="6">
    <location>
        <begin position="164"/>
        <end position="184"/>
    </location>
</feature>
<keyword evidence="4 6" id="KW-1133">Transmembrane helix</keyword>
<feature type="transmembrane region" description="Helical" evidence="6">
    <location>
        <begin position="267"/>
        <end position="290"/>
    </location>
</feature>
<evidence type="ECO:0000256" key="5">
    <source>
        <dbReference type="ARBA" id="ARBA00023136"/>
    </source>
</evidence>
<feature type="transmembrane region" description="Helical" evidence="6">
    <location>
        <begin position="72"/>
        <end position="95"/>
    </location>
</feature>
<accession>A0A077WG19</accession>
<protein>
    <recommendedName>
        <fullName evidence="7">Major facilitator superfamily (MFS) profile domain-containing protein</fullName>
    </recommendedName>
</protein>
<keyword evidence="2" id="KW-0813">Transport</keyword>
<sequence>MSIIAEKKQDLDIGDDESANIRIHERRITRKLDLHVLPVLFFLYMFNSIDKSNISNAKLGGLEQDLGLTPVQYRWCLSIVFVGMILFQTPSTIVLRRWKANLWIGMMAIAWGGVTMCMAATTDFAGLIVCRLFMGFFEAGFFPAAEYVLATWYLRGEYGRRISIFWASSPLSHAIGGILAFGIFEIPSDKLKTWQWLFIIEGIPSILLGVIALWCLPMRPADAKFLTDEEKTLQIERFTKDQGSTDFKKKYTWKDAKELLKDWKPYLYSYMVLIGMATGVGFNLTLPSIVHGMGTWSPAVSQALTIPPNICACILTVAAGYSSDRFLDRSLHAVIFSLLAVAGLLMLILLPEGQLGARYFAVCFTSSTSNAAAAVSISWTPGSFGTFTRRAMALALAGTIGHLGGVIGPQFYYDGPRYSHSYTIAVCLVISKIIVTLLLRYLLWRENKKRDNMTPEEKQHIIEKYDLKESGDDRHPDFRYLL</sequence>
<feature type="transmembrane region" description="Helical" evidence="6">
    <location>
        <begin position="357"/>
        <end position="379"/>
    </location>
</feature>
<evidence type="ECO:0000256" key="6">
    <source>
        <dbReference type="SAM" id="Phobius"/>
    </source>
</evidence>
<feature type="transmembrane region" description="Helical" evidence="6">
    <location>
        <begin position="102"/>
        <end position="121"/>
    </location>
</feature>
<reference evidence="8" key="1">
    <citation type="journal article" date="2014" name="Genome Announc.">
        <title>De novo whole-genome sequence and genome annotation of Lichtheimia ramosa.</title>
        <authorList>
            <person name="Linde J."/>
            <person name="Schwartze V."/>
            <person name="Binder U."/>
            <person name="Lass-Florl C."/>
            <person name="Voigt K."/>
            <person name="Horn F."/>
        </authorList>
    </citation>
    <scope>NUCLEOTIDE SEQUENCE</scope>
    <source>
        <strain evidence="8">JMRC FSU:6197</strain>
    </source>
</reference>
<evidence type="ECO:0000256" key="2">
    <source>
        <dbReference type="ARBA" id="ARBA00022448"/>
    </source>
</evidence>
<evidence type="ECO:0000256" key="4">
    <source>
        <dbReference type="ARBA" id="ARBA00022989"/>
    </source>
</evidence>
<dbReference type="OrthoDB" id="2257810at2759"/>
<organism evidence="8">
    <name type="scientific">Lichtheimia ramosa</name>
    <dbReference type="NCBI Taxonomy" id="688394"/>
    <lineage>
        <taxon>Eukaryota</taxon>
        <taxon>Fungi</taxon>
        <taxon>Fungi incertae sedis</taxon>
        <taxon>Mucoromycota</taxon>
        <taxon>Mucoromycotina</taxon>
        <taxon>Mucoromycetes</taxon>
        <taxon>Mucorales</taxon>
        <taxon>Lichtheimiaceae</taxon>
        <taxon>Lichtheimia</taxon>
    </lineage>
</organism>
<comment type="subcellular location">
    <subcellularLocation>
        <location evidence="1">Membrane</location>
        <topology evidence="1">Multi-pass membrane protein</topology>
    </subcellularLocation>
</comment>
<feature type="domain" description="Major facilitator superfamily (MFS) profile" evidence="7">
    <location>
        <begin position="36"/>
        <end position="448"/>
    </location>
</feature>
<dbReference type="EMBL" id="LK023318">
    <property type="protein sequence ID" value="CDS05998.1"/>
    <property type="molecule type" value="Genomic_DNA"/>
</dbReference>
<keyword evidence="5 6" id="KW-0472">Membrane</keyword>
<proteinExistence type="predicted"/>
<gene>
    <name evidence="8" type="ORF">LRAMOSA08526</name>
</gene>
<feature type="transmembrane region" description="Helical" evidence="6">
    <location>
        <begin position="302"/>
        <end position="321"/>
    </location>
</feature>
<dbReference type="PROSITE" id="PS50850">
    <property type="entry name" value="MFS"/>
    <property type="match status" value="1"/>
</dbReference>
<dbReference type="InterPro" id="IPR020846">
    <property type="entry name" value="MFS_dom"/>
</dbReference>
<feature type="transmembrane region" description="Helical" evidence="6">
    <location>
        <begin position="196"/>
        <end position="216"/>
    </location>
</feature>
<feature type="transmembrane region" description="Helical" evidence="6">
    <location>
        <begin position="133"/>
        <end position="152"/>
    </location>
</feature>
<evidence type="ECO:0000256" key="3">
    <source>
        <dbReference type="ARBA" id="ARBA00022692"/>
    </source>
</evidence>
<dbReference type="PANTHER" id="PTHR43791:SF36">
    <property type="entry name" value="TRANSPORTER, PUTATIVE (AFU_ORTHOLOGUE AFUA_6G08340)-RELATED"/>
    <property type="match status" value="1"/>
</dbReference>
<feature type="transmembrane region" description="Helical" evidence="6">
    <location>
        <begin position="32"/>
        <end position="49"/>
    </location>
</feature>
<name>A0A077WG19_9FUNG</name>
<dbReference type="AlphaFoldDB" id="A0A077WG19"/>
<dbReference type="Gene3D" id="1.20.1250.20">
    <property type="entry name" value="MFS general substrate transporter like domains"/>
    <property type="match status" value="2"/>
</dbReference>
<dbReference type="PANTHER" id="PTHR43791">
    <property type="entry name" value="PERMEASE-RELATED"/>
    <property type="match status" value="1"/>
</dbReference>
<feature type="transmembrane region" description="Helical" evidence="6">
    <location>
        <begin position="419"/>
        <end position="443"/>
    </location>
</feature>
<dbReference type="SUPFAM" id="SSF103473">
    <property type="entry name" value="MFS general substrate transporter"/>
    <property type="match status" value="1"/>
</dbReference>
<dbReference type="GO" id="GO:0016020">
    <property type="term" value="C:membrane"/>
    <property type="evidence" value="ECO:0007669"/>
    <property type="project" value="UniProtKB-SubCell"/>
</dbReference>
<feature type="transmembrane region" description="Helical" evidence="6">
    <location>
        <begin position="333"/>
        <end position="351"/>
    </location>
</feature>